<evidence type="ECO:0008006" key="3">
    <source>
        <dbReference type="Google" id="ProtNLM"/>
    </source>
</evidence>
<evidence type="ECO:0000313" key="1">
    <source>
        <dbReference type="EMBL" id="MEQ2242729.1"/>
    </source>
</evidence>
<gene>
    <name evidence="1" type="ORF">ILYODFUR_039009</name>
</gene>
<feature type="non-terminal residue" evidence="1">
    <location>
        <position position="126"/>
    </location>
</feature>
<organism evidence="1 2">
    <name type="scientific">Ilyodon furcidens</name>
    <name type="common">goldbreast splitfin</name>
    <dbReference type="NCBI Taxonomy" id="33524"/>
    <lineage>
        <taxon>Eukaryota</taxon>
        <taxon>Metazoa</taxon>
        <taxon>Chordata</taxon>
        <taxon>Craniata</taxon>
        <taxon>Vertebrata</taxon>
        <taxon>Euteleostomi</taxon>
        <taxon>Actinopterygii</taxon>
        <taxon>Neopterygii</taxon>
        <taxon>Teleostei</taxon>
        <taxon>Neoteleostei</taxon>
        <taxon>Acanthomorphata</taxon>
        <taxon>Ovalentaria</taxon>
        <taxon>Atherinomorphae</taxon>
        <taxon>Cyprinodontiformes</taxon>
        <taxon>Goodeidae</taxon>
        <taxon>Ilyodon</taxon>
    </lineage>
</organism>
<accession>A0ABV0UDB7</accession>
<feature type="non-terminal residue" evidence="1">
    <location>
        <position position="1"/>
    </location>
</feature>
<name>A0ABV0UDB7_9TELE</name>
<protein>
    <recommendedName>
        <fullName evidence="3">Dystrophin</fullName>
    </recommendedName>
</protein>
<evidence type="ECO:0000313" key="2">
    <source>
        <dbReference type="Proteomes" id="UP001482620"/>
    </source>
</evidence>
<proteinExistence type="predicted"/>
<dbReference type="EMBL" id="JAHRIQ010068725">
    <property type="protein sequence ID" value="MEQ2242729.1"/>
    <property type="molecule type" value="Genomic_DNA"/>
</dbReference>
<comment type="caution">
    <text evidence="1">The sequence shown here is derived from an EMBL/GenBank/DDBJ whole genome shotgun (WGS) entry which is preliminary data.</text>
</comment>
<keyword evidence="2" id="KW-1185">Reference proteome</keyword>
<sequence length="126" mass="14250">FAFFSDLDAVPAAVPATETPMEQAHVTPVSQATPILPPLTVHSGVDLGRLERVEQQLALLWEKVQQRDQKQDQRHSDILGLYGSLREQLQSQNERESFEVWVSSLMEQRLGVLRGELEQESSNRAQ</sequence>
<reference evidence="1 2" key="1">
    <citation type="submission" date="2021-06" db="EMBL/GenBank/DDBJ databases">
        <authorList>
            <person name="Palmer J.M."/>
        </authorList>
    </citation>
    <scope>NUCLEOTIDE SEQUENCE [LARGE SCALE GENOMIC DNA]</scope>
    <source>
        <strain evidence="2">if_2019</strain>
        <tissue evidence="1">Muscle</tissue>
    </source>
</reference>
<dbReference type="Proteomes" id="UP001482620">
    <property type="component" value="Unassembled WGS sequence"/>
</dbReference>